<sequence length="212" mass="22337">MRTAALVIADAEGLDTLVQGEPLLAHAVRGVLDAGCVTDLRVVVPARNLGSYELIVQTVPGTGKRCRVLSCDGNRAESIRSAFENLSGEFDVILICDAARPFVPPSTLRAVAETVSPEIPAVVPVLPVTDTVKLVDGRDVIIATEDRAGLRAVQAPFGCTPAVLHEMCARAVDPLTDPPDTVRTIAGHQNAIRVTTPFDVAVVTALLSEEQA</sequence>
<dbReference type="InterPro" id="IPR050088">
    <property type="entry name" value="IspD/TarI_cytidylyltransf_bact"/>
</dbReference>
<dbReference type="AlphaFoldDB" id="A0A558ABB4"/>
<dbReference type="InterPro" id="IPR034683">
    <property type="entry name" value="IspD/TarI"/>
</dbReference>
<dbReference type="PANTHER" id="PTHR32125:SF4">
    <property type="entry name" value="2-C-METHYL-D-ERYTHRITOL 4-PHOSPHATE CYTIDYLYLTRANSFERASE, CHLOROPLASTIC"/>
    <property type="match status" value="1"/>
</dbReference>
<evidence type="ECO:0000313" key="3">
    <source>
        <dbReference type="EMBL" id="TVT21558.1"/>
    </source>
</evidence>
<keyword evidence="2" id="KW-0548">Nucleotidyltransferase</keyword>
<keyword evidence="4" id="KW-1185">Reference proteome</keyword>
<dbReference type="OrthoDB" id="9802561at2"/>
<name>A0A558ABB4_9PSEU</name>
<evidence type="ECO:0000313" key="4">
    <source>
        <dbReference type="Proteomes" id="UP000318578"/>
    </source>
</evidence>
<dbReference type="RefSeq" id="WP_144639260.1">
    <property type="nucleotide sequence ID" value="NZ_BNAX01000034.1"/>
</dbReference>
<dbReference type="Pfam" id="PF01128">
    <property type="entry name" value="IspD"/>
    <property type="match status" value="1"/>
</dbReference>
<keyword evidence="1" id="KW-0808">Transferase</keyword>
<dbReference type="EMBL" id="VJZA01000025">
    <property type="protein sequence ID" value="TVT21558.1"/>
    <property type="molecule type" value="Genomic_DNA"/>
</dbReference>
<protein>
    <recommendedName>
        <fullName evidence="5">2-C-methyl-D-erythritol 4-phosphate cytidylyltransferase</fullName>
    </recommendedName>
</protein>
<dbReference type="PANTHER" id="PTHR32125">
    <property type="entry name" value="2-C-METHYL-D-ERYTHRITOL 4-PHOSPHATE CYTIDYLYLTRANSFERASE, CHLOROPLASTIC"/>
    <property type="match status" value="1"/>
</dbReference>
<dbReference type="GO" id="GO:0050518">
    <property type="term" value="F:2-C-methyl-D-erythritol 4-phosphate cytidylyltransferase activity"/>
    <property type="evidence" value="ECO:0007669"/>
    <property type="project" value="TreeGrafter"/>
</dbReference>
<dbReference type="Proteomes" id="UP000318578">
    <property type="component" value="Unassembled WGS sequence"/>
</dbReference>
<dbReference type="Gene3D" id="3.90.550.10">
    <property type="entry name" value="Spore Coat Polysaccharide Biosynthesis Protein SpsA, Chain A"/>
    <property type="match status" value="1"/>
</dbReference>
<proteinExistence type="predicted"/>
<accession>A0A558ABB4</accession>
<dbReference type="SUPFAM" id="SSF53448">
    <property type="entry name" value="Nucleotide-diphospho-sugar transferases"/>
    <property type="match status" value="1"/>
</dbReference>
<comment type="caution">
    <text evidence="3">The sequence shown here is derived from an EMBL/GenBank/DDBJ whole genome shotgun (WGS) entry which is preliminary data.</text>
</comment>
<evidence type="ECO:0000256" key="1">
    <source>
        <dbReference type="ARBA" id="ARBA00022679"/>
    </source>
</evidence>
<gene>
    <name evidence="3" type="ORF">FNH06_16455</name>
</gene>
<evidence type="ECO:0000256" key="2">
    <source>
        <dbReference type="ARBA" id="ARBA00022695"/>
    </source>
</evidence>
<evidence type="ECO:0008006" key="5">
    <source>
        <dbReference type="Google" id="ProtNLM"/>
    </source>
</evidence>
<dbReference type="InterPro" id="IPR029044">
    <property type="entry name" value="Nucleotide-diphossugar_trans"/>
</dbReference>
<reference evidence="3 4" key="1">
    <citation type="submission" date="2019-07" db="EMBL/GenBank/DDBJ databases">
        <title>New species of Amycolatopsis and Streptomyces.</title>
        <authorList>
            <person name="Duangmal K."/>
            <person name="Teo W.F.A."/>
            <person name="Lipun K."/>
        </authorList>
    </citation>
    <scope>NUCLEOTIDE SEQUENCE [LARGE SCALE GENOMIC DNA]</scope>
    <source>
        <strain evidence="3 4">JCM 30562</strain>
    </source>
</reference>
<organism evidence="3 4">
    <name type="scientific">Amycolatopsis acidiphila</name>
    <dbReference type="NCBI Taxonomy" id="715473"/>
    <lineage>
        <taxon>Bacteria</taxon>
        <taxon>Bacillati</taxon>
        <taxon>Actinomycetota</taxon>
        <taxon>Actinomycetes</taxon>
        <taxon>Pseudonocardiales</taxon>
        <taxon>Pseudonocardiaceae</taxon>
        <taxon>Amycolatopsis</taxon>
    </lineage>
</organism>